<accession>A0A3L7JRC8</accession>
<feature type="domain" description="DinB-like" evidence="1">
    <location>
        <begin position="9"/>
        <end position="141"/>
    </location>
</feature>
<dbReference type="SUPFAM" id="SSF109854">
    <property type="entry name" value="DinB/YfiT-like putative metalloenzymes"/>
    <property type="match status" value="1"/>
</dbReference>
<dbReference type="AlphaFoldDB" id="A0A3L7JRC8"/>
<evidence type="ECO:0000259" key="1">
    <source>
        <dbReference type="Pfam" id="PF12867"/>
    </source>
</evidence>
<dbReference type="OrthoDB" id="4295522at2"/>
<comment type="caution">
    <text evidence="2">The sequence shown here is derived from an EMBL/GenBank/DDBJ whole genome shotgun (WGS) entry which is preliminary data.</text>
</comment>
<dbReference type="Pfam" id="PF12867">
    <property type="entry name" value="DinB_2"/>
    <property type="match status" value="1"/>
</dbReference>
<dbReference type="InterPro" id="IPR034660">
    <property type="entry name" value="DinB/YfiT-like"/>
</dbReference>
<dbReference type="Gene3D" id="1.20.120.450">
    <property type="entry name" value="dinb family like domain"/>
    <property type="match status" value="1"/>
</dbReference>
<protein>
    <submittedName>
        <fullName evidence="2">DinB family protein</fullName>
    </submittedName>
</protein>
<dbReference type="InterPro" id="IPR024775">
    <property type="entry name" value="DinB-like"/>
</dbReference>
<name>A0A3L7JRC8_9BACI</name>
<reference evidence="2 3" key="1">
    <citation type="submission" date="2018-10" db="EMBL/GenBank/DDBJ databases">
        <title>Falsibacillus sp. genome draft.</title>
        <authorList>
            <person name="Shi S."/>
        </authorList>
    </citation>
    <scope>NUCLEOTIDE SEQUENCE [LARGE SCALE GENOMIC DNA]</scope>
    <source>
        <strain evidence="2 3">GY 10110</strain>
    </source>
</reference>
<keyword evidence="3" id="KW-1185">Reference proteome</keyword>
<evidence type="ECO:0000313" key="2">
    <source>
        <dbReference type="EMBL" id="RLQ91092.1"/>
    </source>
</evidence>
<sequence length="151" mass="17184">MNRKTGIKQLQITRGALLKFLQEIDEETAAIQPKGFNNTLQWHTGHILTAAESFMFGKEFEHLPKEYTGLFGYGSKPSDWTAAAPSIRVMEAQLKEQSERIQALPEEVFEKNLPEPFIGLETVGELYGMMIYHEAEHLGQMKAMKRILDAE</sequence>
<proteinExistence type="predicted"/>
<dbReference type="EMBL" id="RCVZ01000025">
    <property type="protein sequence ID" value="RLQ91092.1"/>
    <property type="molecule type" value="Genomic_DNA"/>
</dbReference>
<dbReference type="RefSeq" id="WP_121682677.1">
    <property type="nucleotide sequence ID" value="NZ_RCVZ01000025.1"/>
</dbReference>
<gene>
    <name evidence="2" type="ORF">D9X91_21330</name>
</gene>
<evidence type="ECO:0000313" key="3">
    <source>
        <dbReference type="Proteomes" id="UP000276770"/>
    </source>
</evidence>
<dbReference type="Proteomes" id="UP000276770">
    <property type="component" value="Unassembled WGS sequence"/>
</dbReference>
<organism evidence="2 3">
    <name type="scientific">Falsibacillus albus</name>
    <dbReference type="NCBI Taxonomy" id="2478915"/>
    <lineage>
        <taxon>Bacteria</taxon>
        <taxon>Bacillati</taxon>
        <taxon>Bacillota</taxon>
        <taxon>Bacilli</taxon>
        <taxon>Bacillales</taxon>
        <taxon>Bacillaceae</taxon>
        <taxon>Falsibacillus</taxon>
    </lineage>
</organism>